<dbReference type="Pfam" id="PF00168">
    <property type="entry name" value="C2"/>
    <property type="match status" value="2"/>
</dbReference>
<dbReference type="SMART" id="SM00239">
    <property type="entry name" value="C2"/>
    <property type="match status" value="2"/>
</dbReference>
<dbReference type="GO" id="GO:0042043">
    <property type="term" value="F:neurexin family protein binding"/>
    <property type="evidence" value="ECO:0007669"/>
    <property type="project" value="TreeGrafter"/>
</dbReference>
<dbReference type="EMBL" id="JAHWGI010000005">
    <property type="protein sequence ID" value="KAK3907286.1"/>
    <property type="molecule type" value="Genomic_DNA"/>
</dbReference>
<proteinExistence type="predicted"/>
<keyword evidence="3" id="KW-0472">Membrane</keyword>
<evidence type="ECO:0000256" key="3">
    <source>
        <dbReference type="ARBA" id="ARBA00023136"/>
    </source>
</evidence>
<dbReference type="PROSITE" id="PS50004">
    <property type="entry name" value="C2"/>
    <property type="match status" value="2"/>
</dbReference>
<comment type="subcellular location">
    <subcellularLocation>
        <location evidence="1">Membrane</location>
    </subcellularLocation>
</comment>
<keyword evidence="6" id="KW-1185">Reference proteome</keyword>
<protein>
    <submittedName>
        <fullName evidence="5">Synaptotagmin-like protein 5</fullName>
    </submittedName>
</protein>
<dbReference type="FunFam" id="2.60.40.150:FF:000006">
    <property type="entry name" value="Synaptotagmin-like 5, isoform CRA_a"/>
    <property type="match status" value="1"/>
</dbReference>
<dbReference type="CDD" id="cd08521">
    <property type="entry name" value="C2A_SLP"/>
    <property type="match status" value="1"/>
</dbReference>
<dbReference type="InterPro" id="IPR043567">
    <property type="entry name" value="SYTL1-5_C2B"/>
</dbReference>
<reference evidence="5" key="2">
    <citation type="journal article" date="2023" name="BMC Genomics">
        <title>Pest status, molecular evolution, and epigenetic factors derived from the genome assembly of Frankliniella fusca, a thysanopteran phytovirus vector.</title>
        <authorList>
            <person name="Catto M.A."/>
            <person name="Labadie P.E."/>
            <person name="Jacobson A.L."/>
            <person name="Kennedy G.G."/>
            <person name="Srinivasan R."/>
            <person name="Hunt B.G."/>
        </authorList>
    </citation>
    <scope>NUCLEOTIDE SEQUENCE</scope>
    <source>
        <strain evidence="5">PL_HMW_Pooled</strain>
    </source>
</reference>
<dbReference type="GO" id="GO:0070382">
    <property type="term" value="C:exocytic vesicle"/>
    <property type="evidence" value="ECO:0007669"/>
    <property type="project" value="TreeGrafter"/>
</dbReference>
<dbReference type="InterPro" id="IPR000008">
    <property type="entry name" value="C2_dom"/>
</dbReference>
<dbReference type="PANTHER" id="PTHR45716">
    <property type="entry name" value="BITESIZE, ISOFORM I"/>
    <property type="match status" value="1"/>
</dbReference>
<dbReference type="SUPFAM" id="SSF49562">
    <property type="entry name" value="C2 domain (Calcium/lipid-binding domain, CaLB)"/>
    <property type="match status" value="2"/>
</dbReference>
<sequence>MSDRCLTGGVWVIALQRSDSLASVYSGAGESRYGTVAVRGEVEFGLQYNYKQNALEIHVVQCRDLAPVDTKRNRSDPYVKVYLLPDKSKGGKRKTRVKKHTLNPYFDETLKFHISLKGLESRTLWLTVWHSDMFGRNDFLGEVMMGLENKVFDDPSPCFYTLQERTEPYDDVNSYRGDMIVALKFVPPDVSGSTLGKKGKRSSKGELHILVKEAKNLTANKASGSSDAFCKSYLLPDKGKSSKQKTAVIRRSCNPAWNHTFIYPDVSLQELSERSLELTVWDHDRIASNEFLGGMRFNLGTGKHYGKPVDWMDSSGKELTLWQRMLERPNLWVESSIMLRPSLDRTAISSSSVT</sequence>
<dbReference type="GO" id="GO:0006887">
    <property type="term" value="P:exocytosis"/>
    <property type="evidence" value="ECO:0007669"/>
    <property type="project" value="TreeGrafter"/>
</dbReference>
<comment type="caution">
    <text evidence="5">The sequence shown here is derived from an EMBL/GenBank/DDBJ whole genome shotgun (WGS) entry which is preliminary data.</text>
</comment>
<reference evidence="5" key="1">
    <citation type="submission" date="2021-07" db="EMBL/GenBank/DDBJ databases">
        <authorList>
            <person name="Catto M.A."/>
            <person name="Jacobson A."/>
            <person name="Kennedy G."/>
            <person name="Labadie P."/>
            <person name="Hunt B.G."/>
            <person name="Srinivasan R."/>
        </authorList>
    </citation>
    <scope>NUCLEOTIDE SEQUENCE</scope>
    <source>
        <strain evidence="5">PL_HMW_Pooled</strain>
        <tissue evidence="5">Head</tissue>
    </source>
</reference>
<dbReference type="PANTHER" id="PTHR45716:SF2">
    <property type="entry name" value="BITESIZE, ISOFORM I"/>
    <property type="match status" value="1"/>
</dbReference>
<dbReference type="CDD" id="cd04020">
    <property type="entry name" value="C2B_SLP_1-2-3-4"/>
    <property type="match status" value="1"/>
</dbReference>
<dbReference type="GO" id="GO:0005886">
    <property type="term" value="C:plasma membrane"/>
    <property type="evidence" value="ECO:0007669"/>
    <property type="project" value="TreeGrafter"/>
</dbReference>
<dbReference type="PRINTS" id="PR00399">
    <property type="entry name" value="SYNAPTOTAGMN"/>
</dbReference>
<evidence type="ECO:0000256" key="2">
    <source>
        <dbReference type="ARBA" id="ARBA00022737"/>
    </source>
</evidence>
<feature type="domain" description="C2" evidence="4">
    <location>
        <begin position="186"/>
        <end position="312"/>
    </location>
</feature>
<dbReference type="InterPro" id="IPR001565">
    <property type="entry name" value="Synaptotagmin"/>
</dbReference>
<gene>
    <name evidence="5" type="ORF">KUF71_018114</name>
</gene>
<dbReference type="InterPro" id="IPR035892">
    <property type="entry name" value="C2_domain_sf"/>
</dbReference>
<organism evidence="5 6">
    <name type="scientific">Frankliniella fusca</name>
    <dbReference type="NCBI Taxonomy" id="407009"/>
    <lineage>
        <taxon>Eukaryota</taxon>
        <taxon>Metazoa</taxon>
        <taxon>Ecdysozoa</taxon>
        <taxon>Arthropoda</taxon>
        <taxon>Hexapoda</taxon>
        <taxon>Insecta</taxon>
        <taxon>Pterygota</taxon>
        <taxon>Neoptera</taxon>
        <taxon>Paraneoptera</taxon>
        <taxon>Thysanoptera</taxon>
        <taxon>Terebrantia</taxon>
        <taxon>Thripoidea</taxon>
        <taxon>Thripidae</taxon>
        <taxon>Frankliniella</taxon>
    </lineage>
</organism>
<accession>A0AAE1GPH5</accession>
<dbReference type="Gene3D" id="2.60.40.150">
    <property type="entry name" value="C2 domain"/>
    <property type="match status" value="2"/>
</dbReference>
<name>A0AAE1GPH5_9NEOP</name>
<evidence type="ECO:0000313" key="5">
    <source>
        <dbReference type="EMBL" id="KAK3907286.1"/>
    </source>
</evidence>
<evidence type="ECO:0000256" key="1">
    <source>
        <dbReference type="ARBA" id="ARBA00004370"/>
    </source>
</evidence>
<keyword evidence="2" id="KW-0677">Repeat</keyword>
<dbReference type="Proteomes" id="UP001219518">
    <property type="component" value="Unassembled WGS sequence"/>
</dbReference>
<feature type="domain" description="C2" evidence="4">
    <location>
        <begin position="38"/>
        <end position="160"/>
    </location>
</feature>
<evidence type="ECO:0000313" key="6">
    <source>
        <dbReference type="Proteomes" id="UP001219518"/>
    </source>
</evidence>
<evidence type="ECO:0000259" key="4">
    <source>
        <dbReference type="PROSITE" id="PS50004"/>
    </source>
</evidence>
<dbReference type="AlphaFoldDB" id="A0AAE1GPH5"/>